<organism evidence="1 2">
    <name type="scientific">Violaceomyces palustris</name>
    <dbReference type="NCBI Taxonomy" id="1673888"/>
    <lineage>
        <taxon>Eukaryota</taxon>
        <taxon>Fungi</taxon>
        <taxon>Dikarya</taxon>
        <taxon>Basidiomycota</taxon>
        <taxon>Ustilaginomycotina</taxon>
        <taxon>Ustilaginomycetes</taxon>
        <taxon>Violaceomycetales</taxon>
        <taxon>Violaceomycetaceae</taxon>
        <taxon>Violaceomyces</taxon>
    </lineage>
</organism>
<accession>A0ACD0NWA2</accession>
<keyword evidence="2" id="KW-1185">Reference proteome</keyword>
<reference evidence="1 2" key="1">
    <citation type="journal article" date="2018" name="Mol. Biol. Evol.">
        <title>Broad Genomic Sampling Reveals a Smut Pathogenic Ancestry of the Fungal Clade Ustilaginomycotina.</title>
        <authorList>
            <person name="Kijpornyongpan T."/>
            <person name="Mondo S.J."/>
            <person name="Barry K."/>
            <person name="Sandor L."/>
            <person name="Lee J."/>
            <person name="Lipzen A."/>
            <person name="Pangilinan J."/>
            <person name="LaButti K."/>
            <person name="Hainaut M."/>
            <person name="Henrissat B."/>
            <person name="Grigoriev I.V."/>
            <person name="Spatafora J.W."/>
            <person name="Aime M.C."/>
        </authorList>
    </citation>
    <scope>NUCLEOTIDE SEQUENCE [LARGE SCALE GENOMIC DNA]</scope>
    <source>
        <strain evidence="1 2">SA 807</strain>
    </source>
</reference>
<protein>
    <submittedName>
        <fullName evidence="1">Pyridoxamine 5'-phosphate oxidase</fullName>
    </submittedName>
</protein>
<sequence length="270" mass="30104">MTDFTPSSSVNMGQSDLHSSAASSSNKPLTSIKTHNQYQTTGLSESDLSPSPISQFDAWFKDALENGVPEPEAMTISTTALPTPSSSVKAPRPSSRVVLLKQVDPKGFLFFTNYDSRKGRELAANPYCSLAFYWKEISRSVRVCGRAERLSQAESKAYFDSRPIGSRIGAWASPQSSVIRGREELEQRVRDKENEFGVPGAAGLSGEKWQGEDKDVPLPSHWGGFRIVPDEIEFWAGRNNRLHDRFRYTRDINSQVDADDDKWEIARLAP</sequence>
<evidence type="ECO:0000313" key="1">
    <source>
        <dbReference type="EMBL" id="PWN50118.1"/>
    </source>
</evidence>
<proteinExistence type="predicted"/>
<dbReference type="EMBL" id="KZ819967">
    <property type="protein sequence ID" value="PWN50118.1"/>
    <property type="molecule type" value="Genomic_DNA"/>
</dbReference>
<gene>
    <name evidence="1" type="ORF">IE53DRAFT_387611</name>
</gene>
<evidence type="ECO:0000313" key="2">
    <source>
        <dbReference type="Proteomes" id="UP000245626"/>
    </source>
</evidence>
<name>A0ACD0NWA2_9BASI</name>
<dbReference type="Proteomes" id="UP000245626">
    <property type="component" value="Unassembled WGS sequence"/>
</dbReference>